<sequence>MAHKEPHPDHDLIQGEWTEKTLVEKLLEPVEKPAPKPWRVVLAVGGALTLAWLYGLFVTFVKGLGTWGINQPVAWGFDIVHFVWWIGIGHAGTLISAILVLMRQNWRDSLNRVTEAMTLFAVLAAATYPLIHMGRPQLFYWVMPYPTHMALWPQYKSPLSWDVLAIMTYLTISTLFLYLGLIPDLALLRERSQGWRRKLYGWLSLGWTGNAVHWQRYRAVYVLLAGLATPVVISVHSVVSMDFAYGLVPGWHLTVFPPFFAAGAIYSGFAMALTLIIPLRKWYRLEGVITDRHLDWMAKVTLASGLGVAYIYLLEIFIAWYAGEPAEWAQQLWRMTGPYAPYYWAMMLINVVLLQTLWFPRFRKNLTWLFIFSILANVGMWLERFVIVIISLSHDFLPGNFHLYYPTWVDWTLFLGTIGFFLFGLSLFIRIFPPIAVAEMVHLFHRLRKH</sequence>
<evidence type="ECO:0000256" key="2">
    <source>
        <dbReference type="ARBA" id="ARBA00008929"/>
    </source>
</evidence>
<feature type="transmembrane region" description="Helical" evidence="7">
    <location>
        <begin position="411"/>
        <end position="432"/>
    </location>
</feature>
<feature type="transmembrane region" description="Helical" evidence="7">
    <location>
        <begin position="300"/>
        <end position="322"/>
    </location>
</feature>
<feature type="transmembrane region" description="Helical" evidence="7">
    <location>
        <begin position="163"/>
        <end position="188"/>
    </location>
</feature>
<dbReference type="GO" id="GO:0005886">
    <property type="term" value="C:plasma membrane"/>
    <property type="evidence" value="ECO:0007669"/>
    <property type="project" value="UniProtKB-SubCell"/>
</dbReference>
<feature type="transmembrane region" description="Helical" evidence="7">
    <location>
        <begin position="366"/>
        <end position="391"/>
    </location>
</feature>
<feature type="transmembrane region" description="Helical" evidence="7">
    <location>
        <begin position="113"/>
        <end position="131"/>
    </location>
</feature>
<feature type="transmembrane region" description="Helical" evidence="7">
    <location>
        <begin position="259"/>
        <end position="279"/>
    </location>
</feature>
<keyword evidence="5 7" id="KW-1133">Transmembrane helix</keyword>
<comment type="similarity">
    <text evidence="2">Belongs to the NrfD family.</text>
</comment>
<dbReference type="Pfam" id="PF03916">
    <property type="entry name" value="NrfD"/>
    <property type="match status" value="1"/>
</dbReference>
<feature type="transmembrane region" description="Helical" evidence="7">
    <location>
        <begin position="82"/>
        <end position="101"/>
    </location>
</feature>
<organism evidence="8 9">
    <name type="scientific">Thermus scotoductus</name>
    <dbReference type="NCBI Taxonomy" id="37636"/>
    <lineage>
        <taxon>Bacteria</taxon>
        <taxon>Thermotogati</taxon>
        <taxon>Deinococcota</taxon>
        <taxon>Deinococci</taxon>
        <taxon>Thermales</taxon>
        <taxon>Thermaceae</taxon>
        <taxon>Thermus</taxon>
    </lineage>
</organism>
<dbReference type="EMBL" id="LJJR01000019">
    <property type="protein sequence ID" value="KPD30014.1"/>
    <property type="molecule type" value="Genomic_DNA"/>
</dbReference>
<evidence type="ECO:0000313" key="9">
    <source>
        <dbReference type="Proteomes" id="UP000053099"/>
    </source>
</evidence>
<name>A0A0N0IQH9_THESC</name>
<evidence type="ECO:0000256" key="5">
    <source>
        <dbReference type="ARBA" id="ARBA00022989"/>
    </source>
</evidence>
<dbReference type="AlphaFoldDB" id="A0A0N0IQH9"/>
<proteinExistence type="inferred from homology"/>
<protein>
    <submittedName>
        <fullName evidence="8">Hydrogenase</fullName>
    </submittedName>
</protein>
<dbReference type="PATRIC" id="fig|37636.3.peg.551"/>
<comment type="subcellular location">
    <subcellularLocation>
        <location evidence="1">Cell membrane</location>
        <topology evidence="1">Multi-pass membrane protein</topology>
    </subcellularLocation>
</comment>
<keyword evidence="3" id="KW-1003">Cell membrane</keyword>
<evidence type="ECO:0000256" key="1">
    <source>
        <dbReference type="ARBA" id="ARBA00004651"/>
    </source>
</evidence>
<feature type="transmembrane region" description="Helical" evidence="7">
    <location>
        <begin position="219"/>
        <end position="239"/>
    </location>
</feature>
<dbReference type="Proteomes" id="UP000053099">
    <property type="component" value="Unassembled WGS sequence"/>
</dbReference>
<comment type="caution">
    <text evidence="8">The sequence shown here is derived from an EMBL/GenBank/DDBJ whole genome shotgun (WGS) entry which is preliminary data.</text>
</comment>
<reference evidence="8 9" key="1">
    <citation type="submission" date="2015-09" db="EMBL/GenBank/DDBJ databases">
        <title>Draft genome sequence of Thermus scotoductus strain K1 isolated from a geothermal spring in Nagorno-Karabakh, Armenia.</title>
        <authorList>
            <person name="Saghatelyan A."/>
            <person name="Poghosyan L."/>
            <person name="Panosyan H."/>
            <person name="Birkeland N.-K."/>
        </authorList>
    </citation>
    <scope>NUCLEOTIDE SEQUENCE [LARGE SCALE GENOMIC DNA]</scope>
    <source>
        <strain evidence="8 9">K1</strain>
    </source>
</reference>
<evidence type="ECO:0000256" key="7">
    <source>
        <dbReference type="SAM" id="Phobius"/>
    </source>
</evidence>
<dbReference type="PANTHER" id="PTHR43044">
    <property type="match status" value="1"/>
</dbReference>
<accession>A0A0N0IQH9</accession>
<evidence type="ECO:0000313" key="8">
    <source>
        <dbReference type="EMBL" id="KPD30014.1"/>
    </source>
</evidence>
<evidence type="ECO:0000256" key="3">
    <source>
        <dbReference type="ARBA" id="ARBA00022475"/>
    </source>
</evidence>
<evidence type="ECO:0000256" key="4">
    <source>
        <dbReference type="ARBA" id="ARBA00022692"/>
    </source>
</evidence>
<feature type="transmembrane region" description="Helical" evidence="7">
    <location>
        <begin position="40"/>
        <end position="62"/>
    </location>
</feature>
<keyword evidence="4 7" id="KW-0812">Transmembrane</keyword>
<dbReference type="PANTHER" id="PTHR43044:SF2">
    <property type="entry name" value="POLYSULPHIDE REDUCTASE NRFD"/>
    <property type="match status" value="1"/>
</dbReference>
<dbReference type="InterPro" id="IPR005614">
    <property type="entry name" value="NrfD-like"/>
</dbReference>
<gene>
    <name evidence="8" type="ORF">AN926_07385</name>
</gene>
<keyword evidence="6 7" id="KW-0472">Membrane</keyword>
<evidence type="ECO:0000256" key="6">
    <source>
        <dbReference type="ARBA" id="ARBA00023136"/>
    </source>
</evidence>
<feature type="transmembrane region" description="Helical" evidence="7">
    <location>
        <begin position="342"/>
        <end position="359"/>
    </location>
</feature>